<organism evidence="4 5">
    <name type="scientific">Kouleothrix aurantiaca</name>
    <dbReference type="NCBI Taxonomy" id="186479"/>
    <lineage>
        <taxon>Bacteria</taxon>
        <taxon>Bacillati</taxon>
        <taxon>Chloroflexota</taxon>
        <taxon>Chloroflexia</taxon>
        <taxon>Chloroflexales</taxon>
        <taxon>Roseiflexineae</taxon>
        <taxon>Roseiflexaceae</taxon>
        <taxon>Kouleothrix</taxon>
    </lineage>
</organism>
<keyword evidence="1" id="KW-0808">Transferase</keyword>
<dbReference type="PANTHER" id="PTHR10434:SF9">
    <property type="entry name" value="PHOSPHOLIPID_GLYCEROL ACYLTRANSFERASE DOMAIN-CONTAINING PROTEIN"/>
    <property type="match status" value="1"/>
</dbReference>
<dbReference type="SUPFAM" id="SSF69593">
    <property type="entry name" value="Glycerol-3-phosphate (1)-acyltransferase"/>
    <property type="match status" value="1"/>
</dbReference>
<name>A0A0P9CTU8_9CHLR</name>
<dbReference type="EMBL" id="LJCR01002215">
    <property type="protein sequence ID" value="KPV49076.1"/>
    <property type="molecule type" value="Genomic_DNA"/>
</dbReference>
<proteinExistence type="predicted"/>
<comment type="caution">
    <text evidence="4">The sequence shown here is derived from an EMBL/GenBank/DDBJ whole genome shotgun (WGS) entry which is preliminary data.</text>
</comment>
<evidence type="ECO:0000256" key="1">
    <source>
        <dbReference type="ARBA" id="ARBA00022679"/>
    </source>
</evidence>
<evidence type="ECO:0000313" key="5">
    <source>
        <dbReference type="Proteomes" id="UP000050509"/>
    </source>
</evidence>
<protein>
    <recommendedName>
        <fullName evidence="3">Phospholipid/glycerol acyltransferase domain-containing protein</fullName>
    </recommendedName>
</protein>
<gene>
    <name evidence="4" type="ORF">SE17_34645</name>
</gene>
<dbReference type="GO" id="GO:0003841">
    <property type="term" value="F:1-acylglycerol-3-phosphate O-acyltransferase activity"/>
    <property type="evidence" value="ECO:0007669"/>
    <property type="project" value="TreeGrafter"/>
</dbReference>
<keyword evidence="2" id="KW-0012">Acyltransferase</keyword>
<dbReference type="SMART" id="SM00563">
    <property type="entry name" value="PlsC"/>
    <property type="match status" value="1"/>
</dbReference>
<reference evidence="4 5" key="1">
    <citation type="submission" date="2015-09" db="EMBL/GenBank/DDBJ databases">
        <title>Draft genome sequence of Kouleothrix aurantiaca JCM 19913.</title>
        <authorList>
            <person name="Hemp J."/>
        </authorList>
    </citation>
    <scope>NUCLEOTIDE SEQUENCE [LARGE SCALE GENOMIC DNA]</scope>
    <source>
        <strain evidence="4 5">COM-B</strain>
    </source>
</reference>
<dbReference type="InterPro" id="IPR002123">
    <property type="entry name" value="Plipid/glycerol_acylTrfase"/>
</dbReference>
<keyword evidence="5" id="KW-1185">Reference proteome</keyword>
<evidence type="ECO:0000259" key="3">
    <source>
        <dbReference type="SMART" id="SM00563"/>
    </source>
</evidence>
<accession>A0A0P9CTU8</accession>
<evidence type="ECO:0000313" key="4">
    <source>
        <dbReference type="EMBL" id="KPV49076.1"/>
    </source>
</evidence>
<dbReference type="PANTHER" id="PTHR10434">
    <property type="entry name" value="1-ACYL-SN-GLYCEROL-3-PHOSPHATE ACYLTRANSFERASE"/>
    <property type="match status" value="1"/>
</dbReference>
<dbReference type="Pfam" id="PF01553">
    <property type="entry name" value="Acyltransferase"/>
    <property type="match status" value="1"/>
</dbReference>
<dbReference type="AlphaFoldDB" id="A0A0P9CTU8"/>
<dbReference type="Proteomes" id="UP000050509">
    <property type="component" value="Unassembled WGS sequence"/>
</dbReference>
<sequence length="190" mass="20831">MKRLLAQLILRLIGWRAVGAMPPLPKAVLVVAPHTSNWDFPVMLLLAVALGIKCTWMGKHTLFRPPFGTIMRALGGLPIDRSARHNVVDQAVEAFRASDRLILAVLPEGTRQRAPYWKSGFYHIAQNAQVPIVLGFADYRRKVGGIGGVVQPSGDIDADMAQLRAFYSGIVGARPEQFGDIRLKPPTVEA</sequence>
<dbReference type="CDD" id="cd07988">
    <property type="entry name" value="LPLAT_ABO13168-like"/>
    <property type="match status" value="1"/>
</dbReference>
<evidence type="ECO:0000256" key="2">
    <source>
        <dbReference type="ARBA" id="ARBA00023315"/>
    </source>
</evidence>
<dbReference type="PATRIC" id="fig|186479.3.peg.4272"/>
<feature type="domain" description="Phospholipid/glycerol acyltransferase" evidence="3">
    <location>
        <begin position="28"/>
        <end position="137"/>
    </location>
</feature>
<dbReference type="GO" id="GO:0006654">
    <property type="term" value="P:phosphatidic acid biosynthetic process"/>
    <property type="evidence" value="ECO:0007669"/>
    <property type="project" value="TreeGrafter"/>
</dbReference>